<organism evidence="2">
    <name type="scientific">Tanacetum cinerariifolium</name>
    <name type="common">Dalmatian daisy</name>
    <name type="synonym">Chrysanthemum cinerariifolium</name>
    <dbReference type="NCBI Taxonomy" id="118510"/>
    <lineage>
        <taxon>Eukaryota</taxon>
        <taxon>Viridiplantae</taxon>
        <taxon>Streptophyta</taxon>
        <taxon>Embryophyta</taxon>
        <taxon>Tracheophyta</taxon>
        <taxon>Spermatophyta</taxon>
        <taxon>Magnoliopsida</taxon>
        <taxon>eudicotyledons</taxon>
        <taxon>Gunneridae</taxon>
        <taxon>Pentapetalae</taxon>
        <taxon>asterids</taxon>
        <taxon>campanulids</taxon>
        <taxon>Asterales</taxon>
        <taxon>Asteraceae</taxon>
        <taxon>Asteroideae</taxon>
        <taxon>Anthemideae</taxon>
        <taxon>Anthemidinae</taxon>
        <taxon>Tanacetum</taxon>
    </lineage>
</organism>
<sequence length="786" mass="90820">MQTRSSSRLVSNPSSNPTPSTNPNPKGRNRRHSKQRIEEFNLDELSPPIVMMADQRTMAQLLQAPTEGYEDAIVRFDKSFSEAWDRFKDLLRACPHHCFSKLQQLDTFYNALNSKDQDSLNSAAGGNFLDKMLHEWLAIIVSKSKVYYSRNKPVVAKVSTNTSNSGISPDVAKLKDMVKALLLDKKSQNQSPSLVKAVEESCVTCGGAHSHRNCPATDGNIYCDNIQEFVSQASAVNYNQGNTSYRPPMMNNQNRFIQNQNWGNNFNQGPVYQPPVFQPPAYQAPTYQAPAPQTQGVSKEDFSAYVKANDAVMRNMQTQDEAFARQLKAKINANINWNDVVDQVKRKEKQDNTVTRYQALKRKHVTEAQARKNMMVYLKNMAGFKMDFFRQMTLKYLQEYTQIEVQYFRDTMIQQFCSVWKSIAKRTRHKREYENRVNKRMMEKVDMVKALVASLVVTVLALGWHLEEIHVTWGSFGEETDKITDLHQIHEEVLLTDRGDSVAGIKRCCRDPSSDGVWNLEMASGHNDPDDDEVLKELIEYENVGVLRREKAINSFDGDDLAFEYKIRFRKIFDNYTFQMPRTIPRFKCWGHISWSKIPPILLLSQRDWTNGFKNAYEKNKFMYKNRLNTGLEYHVDESMKEWLIHGYMSIHEITKFLIKNEEEIFTDVGNAVRIILDAVFSTWMAFGGNTRDLGSFGEETDKITDLHQIHEKVLLTERGDGVAGIKRRRRDPSSDDVWNLEMASGRSRLKENLESSTLRWHQDHKATPSSRYLYIYRTDFRVFSV</sequence>
<feature type="compositionally biased region" description="Low complexity" evidence="1">
    <location>
        <begin position="1"/>
        <end position="25"/>
    </location>
</feature>
<dbReference type="GO" id="GO:0003964">
    <property type="term" value="F:RNA-directed DNA polymerase activity"/>
    <property type="evidence" value="ECO:0007669"/>
    <property type="project" value="UniProtKB-KW"/>
</dbReference>
<evidence type="ECO:0000256" key="1">
    <source>
        <dbReference type="SAM" id="MobiDB-lite"/>
    </source>
</evidence>
<name>A0A6L2JWH0_TANCI</name>
<dbReference type="EMBL" id="BKCJ010001365">
    <property type="protein sequence ID" value="GEU40897.1"/>
    <property type="molecule type" value="Genomic_DNA"/>
</dbReference>
<dbReference type="AlphaFoldDB" id="A0A6L2JWH0"/>
<evidence type="ECO:0000313" key="2">
    <source>
        <dbReference type="EMBL" id="GEU40897.1"/>
    </source>
</evidence>
<keyword evidence="2" id="KW-0808">Transferase</keyword>
<keyword evidence="2" id="KW-0548">Nucleotidyltransferase</keyword>
<comment type="caution">
    <text evidence="2">The sequence shown here is derived from an EMBL/GenBank/DDBJ whole genome shotgun (WGS) entry which is preliminary data.</text>
</comment>
<reference evidence="2" key="1">
    <citation type="journal article" date="2019" name="Sci. Rep.">
        <title>Draft genome of Tanacetum cinerariifolium, the natural source of mosquito coil.</title>
        <authorList>
            <person name="Yamashiro T."/>
            <person name="Shiraishi A."/>
            <person name="Satake H."/>
            <person name="Nakayama K."/>
        </authorList>
    </citation>
    <scope>NUCLEOTIDE SEQUENCE</scope>
</reference>
<gene>
    <name evidence="2" type="ORF">Tci_012875</name>
</gene>
<accession>A0A6L2JWH0</accession>
<feature type="region of interest" description="Disordered" evidence="1">
    <location>
        <begin position="1"/>
        <end position="33"/>
    </location>
</feature>
<proteinExistence type="predicted"/>
<keyword evidence="2" id="KW-0695">RNA-directed DNA polymerase</keyword>
<protein>
    <submittedName>
        <fullName evidence="2">Reverse transcriptase domain-containing protein</fullName>
    </submittedName>
</protein>